<feature type="non-terminal residue" evidence="2">
    <location>
        <position position="320"/>
    </location>
</feature>
<dbReference type="AlphaFoldDB" id="A0A6J4I5U8"/>
<feature type="compositionally biased region" description="Low complexity" evidence="1">
    <location>
        <begin position="63"/>
        <end position="78"/>
    </location>
</feature>
<accession>A0A6J4I5U8</accession>
<organism evidence="2">
    <name type="scientific">uncultured Mycobacteriales bacterium</name>
    <dbReference type="NCBI Taxonomy" id="581187"/>
    <lineage>
        <taxon>Bacteria</taxon>
        <taxon>Bacillati</taxon>
        <taxon>Actinomycetota</taxon>
        <taxon>Actinomycetes</taxon>
        <taxon>Mycobacteriales</taxon>
        <taxon>environmental samples</taxon>
    </lineage>
</organism>
<feature type="region of interest" description="Disordered" evidence="1">
    <location>
        <begin position="158"/>
        <end position="320"/>
    </location>
</feature>
<feature type="compositionally biased region" description="Low complexity" evidence="1">
    <location>
        <begin position="202"/>
        <end position="214"/>
    </location>
</feature>
<name>A0A6J4I5U8_9ACTN</name>
<evidence type="ECO:0000313" key="2">
    <source>
        <dbReference type="EMBL" id="CAA9243457.1"/>
    </source>
</evidence>
<feature type="compositionally biased region" description="Basic residues" evidence="1">
    <location>
        <begin position="95"/>
        <end position="114"/>
    </location>
</feature>
<feature type="compositionally biased region" description="Basic and acidic residues" evidence="1">
    <location>
        <begin position="238"/>
        <end position="251"/>
    </location>
</feature>
<proteinExistence type="predicted"/>
<evidence type="ECO:0000256" key="1">
    <source>
        <dbReference type="SAM" id="MobiDB-lite"/>
    </source>
</evidence>
<feature type="compositionally biased region" description="Basic residues" evidence="1">
    <location>
        <begin position="266"/>
        <end position="282"/>
    </location>
</feature>
<protein>
    <submittedName>
        <fullName evidence="2">Beta-lactamase class C-like and penicillin binding proteins (PBPs) superfamily</fullName>
    </submittedName>
</protein>
<sequence>GPGARRAGVLRGGRGDRAGRGGVHPVLGAGRPRRRDPELDRHPVRAGLGDEDVHRRRRRPDRAGPARAGGVAAAAGAPPGHPAARRDRAPPALPHLRHRRLRGGGGRGRGRVRRPLGDPALLRDDPAGRLPAAVRRPGAVRAARRAVALLQRRLRAARARRRGADRRAVHRGGGPAGVPAGRDGRQRVLPAGRAPARRRGRLPALRPHQRLLGAGDRRGGRRGVLDGGRPGPLPARVRGADRRPARADAHAARPGRPGVRDGLRRLPLRGRPVRPRRRRPGRRRADPAAAGAGRHRRGAGEHRGLGGRGARPAGRRPARV</sequence>
<gene>
    <name evidence="2" type="ORF">AVDCRST_MAG41-1548</name>
</gene>
<feature type="non-terminal residue" evidence="2">
    <location>
        <position position="1"/>
    </location>
</feature>
<feature type="region of interest" description="Disordered" evidence="1">
    <location>
        <begin position="1"/>
        <end position="124"/>
    </location>
</feature>
<feature type="compositionally biased region" description="Basic residues" evidence="1">
    <location>
        <begin position="158"/>
        <end position="170"/>
    </location>
</feature>
<reference evidence="2" key="1">
    <citation type="submission" date="2020-02" db="EMBL/GenBank/DDBJ databases">
        <authorList>
            <person name="Meier V. D."/>
        </authorList>
    </citation>
    <scope>NUCLEOTIDE SEQUENCE</scope>
    <source>
        <strain evidence="2">AVDCRST_MAG41</strain>
    </source>
</reference>
<dbReference type="EMBL" id="CADCTP010000143">
    <property type="protein sequence ID" value="CAA9243457.1"/>
    <property type="molecule type" value="Genomic_DNA"/>
</dbReference>